<feature type="transmembrane region" description="Helical" evidence="2">
    <location>
        <begin position="42"/>
        <end position="62"/>
    </location>
</feature>
<feature type="transmembrane region" description="Helical" evidence="2">
    <location>
        <begin position="159"/>
        <end position="180"/>
    </location>
</feature>
<feature type="transmembrane region" description="Helical" evidence="2">
    <location>
        <begin position="115"/>
        <end position="139"/>
    </location>
</feature>
<evidence type="ECO:0000313" key="4">
    <source>
        <dbReference type="EMBL" id="CAL6113393.1"/>
    </source>
</evidence>
<protein>
    <submittedName>
        <fullName evidence="3">MatE and transmembrane domain-containing protein</fullName>
    </submittedName>
    <submittedName>
        <fullName evidence="4">MatE_and transmembrane domain-containing protein</fullName>
    </submittedName>
</protein>
<feature type="transmembrane region" description="Helical" evidence="2">
    <location>
        <begin position="192"/>
        <end position="214"/>
    </location>
</feature>
<reference evidence="4 5" key="2">
    <citation type="submission" date="2024-07" db="EMBL/GenBank/DDBJ databases">
        <authorList>
            <person name="Akdeniz Z."/>
        </authorList>
    </citation>
    <scope>NUCLEOTIDE SEQUENCE [LARGE SCALE GENOMIC DNA]</scope>
</reference>
<feature type="transmembrane region" description="Helical" evidence="2">
    <location>
        <begin position="416"/>
        <end position="438"/>
    </location>
</feature>
<keyword evidence="2 3" id="KW-0812">Transmembrane</keyword>
<feature type="transmembrane region" description="Helical" evidence="2">
    <location>
        <begin position="278"/>
        <end position="300"/>
    </location>
</feature>
<feature type="transmembrane region" description="Helical" evidence="2">
    <location>
        <begin position="385"/>
        <end position="404"/>
    </location>
</feature>
<feature type="transmembrane region" description="Helical" evidence="2">
    <location>
        <begin position="74"/>
        <end position="94"/>
    </location>
</feature>
<proteinExistence type="predicted"/>
<feature type="transmembrane region" description="Helical" evidence="2">
    <location>
        <begin position="220"/>
        <end position="243"/>
    </location>
</feature>
<keyword evidence="2" id="KW-1133">Transmembrane helix</keyword>
<feature type="transmembrane region" description="Helical" evidence="2">
    <location>
        <begin position="306"/>
        <end position="325"/>
    </location>
</feature>
<feature type="transmembrane region" description="Helical" evidence="2">
    <location>
        <begin position="450"/>
        <end position="469"/>
    </location>
</feature>
<accession>A0AA86R6Z6</accession>
<organism evidence="3">
    <name type="scientific">Hexamita inflata</name>
    <dbReference type="NCBI Taxonomy" id="28002"/>
    <lineage>
        <taxon>Eukaryota</taxon>
        <taxon>Metamonada</taxon>
        <taxon>Diplomonadida</taxon>
        <taxon>Hexamitidae</taxon>
        <taxon>Hexamitinae</taxon>
        <taxon>Hexamita</taxon>
    </lineage>
</organism>
<sequence length="569" mass="65187">MSIYEGQSQHSSIISKESKNHVQTYQSDMLVKPILQVCINNIIPQFIFLVVCSVISLLVLHYIDFYTSEDGTVIFSITLVCINLINVLISDSVIEAGSRYMNTSLDVKQFNASKVYFSYTIIIGFILSLVISLSILLGLKSKITFTLLAYNISAKQSQVYTWLVIAFAIFYFMAATRKILRVEGLTTQNLVMGFSFLAQQLYFITLQITITQMLGIEVSLFSFLLTFVGPLAINGMVQFCNVFHVKEKKIQYKSINAVQKQLLKPFRPKVMFDILKNACYYIVLNIGDALINFLTFEAIIQQEEYTIVSFSILFTLLSNCLNKAIANTMDAPFRINMQLKRYDRVLQLFSSAFIIFFVNLVYQILTFSLRNKIYRMVFCNEFDSALSLYQCCIDGLFGTFNAFTIAYIRSDQKNKVGLVIGLVKLILVVGFWYVGSWLNSKYAHFSTIIFYYKYCVDILGFGFYVLIYIKFYNLKKTYQNQNNSQHDVVQDNMEVTLNQPPRLVLKSMQPIDYISRNASTENTNETHSKEDTSKDVTRSSKYNIVPSQGISEDYKGSISANQFLNVETK</sequence>
<keyword evidence="5" id="KW-1185">Reference proteome</keyword>
<gene>
    <name evidence="3" type="ORF">HINF_LOCUS58227</name>
    <name evidence="4" type="ORF">HINF_LOCUS77487</name>
</gene>
<feature type="compositionally biased region" description="Basic and acidic residues" evidence="1">
    <location>
        <begin position="524"/>
        <end position="538"/>
    </location>
</feature>
<evidence type="ECO:0000256" key="2">
    <source>
        <dbReference type="SAM" id="Phobius"/>
    </source>
</evidence>
<evidence type="ECO:0000313" key="3">
    <source>
        <dbReference type="EMBL" id="CAI9970582.1"/>
    </source>
</evidence>
<feature type="region of interest" description="Disordered" evidence="1">
    <location>
        <begin position="516"/>
        <end position="539"/>
    </location>
</feature>
<dbReference type="EMBL" id="CATOUU010001075">
    <property type="protein sequence ID" value="CAI9970582.1"/>
    <property type="molecule type" value="Genomic_DNA"/>
</dbReference>
<dbReference type="EMBL" id="CAXDID020000764">
    <property type="protein sequence ID" value="CAL6113393.1"/>
    <property type="molecule type" value="Genomic_DNA"/>
</dbReference>
<comment type="caution">
    <text evidence="3">The sequence shown here is derived from an EMBL/GenBank/DDBJ whole genome shotgun (WGS) entry which is preliminary data.</text>
</comment>
<dbReference type="Proteomes" id="UP001642409">
    <property type="component" value="Unassembled WGS sequence"/>
</dbReference>
<name>A0AA86R6Z6_9EUKA</name>
<feature type="transmembrane region" description="Helical" evidence="2">
    <location>
        <begin position="345"/>
        <end position="365"/>
    </location>
</feature>
<evidence type="ECO:0000313" key="5">
    <source>
        <dbReference type="Proteomes" id="UP001642409"/>
    </source>
</evidence>
<evidence type="ECO:0000256" key="1">
    <source>
        <dbReference type="SAM" id="MobiDB-lite"/>
    </source>
</evidence>
<keyword evidence="2" id="KW-0472">Membrane</keyword>
<reference evidence="3" key="1">
    <citation type="submission" date="2023-06" db="EMBL/GenBank/DDBJ databases">
        <authorList>
            <person name="Kurt Z."/>
        </authorList>
    </citation>
    <scope>NUCLEOTIDE SEQUENCE</scope>
</reference>
<dbReference type="AlphaFoldDB" id="A0AA86R6Z6"/>